<dbReference type="RefSeq" id="WP_168878215.1">
    <property type="nucleotide sequence ID" value="NZ_JABAIM010000004.1"/>
</dbReference>
<evidence type="ECO:0000256" key="4">
    <source>
        <dbReference type="ARBA" id="ARBA00022679"/>
    </source>
</evidence>
<dbReference type="CDD" id="cd07984">
    <property type="entry name" value="LPLAT_LABLAT-like"/>
    <property type="match status" value="1"/>
</dbReference>
<keyword evidence="2" id="KW-1003">Cell membrane</keyword>
<evidence type="ECO:0000256" key="2">
    <source>
        <dbReference type="ARBA" id="ARBA00022475"/>
    </source>
</evidence>
<comment type="caution">
    <text evidence="8">The sequence shown here is derived from an EMBL/GenBank/DDBJ whole genome shotgun (WGS) entry which is preliminary data.</text>
</comment>
<dbReference type="GO" id="GO:0009247">
    <property type="term" value="P:glycolipid biosynthetic process"/>
    <property type="evidence" value="ECO:0007669"/>
    <property type="project" value="UniProtKB-ARBA"/>
</dbReference>
<evidence type="ECO:0000256" key="3">
    <source>
        <dbReference type="ARBA" id="ARBA00022519"/>
    </source>
</evidence>
<proteinExistence type="predicted"/>
<keyword evidence="5 7" id="KW-0472">Membrane</keyword>
<sequence length="304" mass="33642">MSAPTPRLSIALRLLQLVGHLPLPVLHLAGSGLGLLAYLLAPRYRKRQRANLLTTQLATTPRDYSRLCWRNARESGKAVTELLAAWVRSPQVVASWVREVVGWQHVEAAQQAGRGIIFVTPHLGCYDIAGRYLSTRMPLAALYRPPKLRWLEPLMNAGRARSNTDMAATDTAGVRTLLKALKTGRAIFVLPDQVPGQGDGEWAPFFGQPAYTMTLLPRLASSTGATVVMLYGERLPWGRGYRLHLSPLPQPFTGERQQDAHVLNQAVEALVRQCPEQYLWSYNRYKNPTGQSIPATGDSDSAAR</sequence>
<evidence type="ECO:0000256" key="1">
    <source>
        <dbReference type="ARBA" id="ARBA00004533"/>
    </source>
</evidence>
<dbReference type="PANTHER" id="PTHR30606:SF10">
    <property type="entry name" value="PHOSPHATIDYLINOSITOL MANNOSIDE ACYLTRANSFERASE"/>
    <property type="match status" value="1"/>
</dbReference>
<dbReference type="AlphaFoldDB" id="A0A847S472"/>
<name>A0A847S472_9NEIS</name>
<keyword evidence="3" id="KW-0997">Cell inner membrane</keyword>
<comment type="subcellular location">
    <subcellularLocation>
        <location evidence="1">Cell inner membrane</location>
    </subcellularLocation>
</comment>
<keyword evidence="9" id="KW-1185">Reference proteome</keyword>
<dbReference type="PIRSF" id="PIRSF026649">
    <property type="entry name" value="MsbB"/>
    <property type="match status" value="1"/>
</dbReference>
<organism evidence="8 9">
    <name type="scientific">Leeia aquatica</name>
    <dbReference type="NCBI Taxonomy" id="2725557"/>
    <lineage>
        <taxon>Bacteria</taxon>
        <taxon>Pseudomonadati</taxon>
        <taxon>Pseudomonadota</taxon>
        <taxon>Betaproteobacteria</taxon>
        <taxon>Neisseriales</taxon>
        <taxon>Leeiaceae</taxon>
        <taxon>Leeia</taxon>
    </lineage>
</organism>
<evidence type="ECO:0000256" key="5">
    <source>
        <dbReference type="ARBA" id="ARBA00023136"/>
    </source>
</evidence>
<dbReference type="NCBIfam" id="NF006487">
    <property type="entry name" value="PRK08905.1"/>
    <property type="match status" value="1"/>
</dbReference>
<evidence type="ECO:0000313" key="8">
    <source>
        <dbReference type="EMBL" id="NLR76541.1"/>
    </source>
</evidence>
<evidence type="ECO:0000256" key="7">
    <source>
        <dbReference type="SAM" id="Phobius"/>
    </source>
</evidence>
<reference evidence="8 9" key="1">
    <citation type="submission" date="2020-04" db="EMBL/GenBank/DDBJ databases">
        <title>Draft genome of Leeia sp. IMCC25680.</title>
        <authorList>
            <person name="Song J."/>
            <person name="Cho J.-C."/>
        </authorList>
    </citation>
    <scope>NUCLEOTIDE SEQUENCE [LARGE SCALE GENOMIC DNA]</scope>
    <source>
        <strain evidence="8 9">IMCC25680</strain>
    </source>
</reference>
<accession>A0A847S472</accession>
<dbReference type="Pfam" id="PF03279">
    <property type="entry name" value="Lip_A_acyltrans"/>
    <property type="match status" value="1"/>
</dbReference>
<gene>
    <name evidence="8" type="ORF">HF682_15345</name>
</gene>
<keyword evidence="7" id="KW-1133">Transmembrane helix</keyword>
<dbReference type="EMBL" id="JABAIM010000004">
    <property type="protein sequence ID" value="NLR76541.1"/>
    <property type="molecule type" value="Genomic_DNA"/>
</dbReference>
<protein>
    <submittedName>
        <fullName evidence="8">Lysophospholipid acyltransferase family protein</fullName>
    </submittedName>
</protein>
<dbReference type="InterPro" id="IPR004960">
    <property type="entry name" value="LipA_acyltrans"/>
</dbReference>
<feature type="transmembrane region" description="Helical" evidence="7">
    <location>
        <begin position="20"/>
        <end position="41"/>
    </location>
</feature>
<keyword evidence="4 8" id="KW-0808">Transferase</keyword>
<dbReference type="GO" id="GO:0005886">
    <property type="term" value="C:plasma membrane"/>
    <property type="evidence" value="ECO:0007669"/>
    <property type="project" value="UniProtKB-SubCell"/>
</dbReference>
<dbReference type="PANTHER" id="PTHR30606">
    <property type="entry name" value="LIPID A BIOSYNTHESIS LAUROYL ACYLTRANSFERASE"/>
    <property type="match status" value="1"/>
</dbReference>
<evidence type="ECO:0000313" key="9">
    <source>
        <dbReference type="Proteomes" id="UP000587991"/>
    </source>
</evidence>
<evidence type="ECO:0000256" key="6">
    <source>
        <dbReference type="ARBA" id="ARBA00023315"/>
    </source>
</evidence>
<dbReference type="GO" id="GO:0016746">
    <property type="term" value="F:acyltransferase activity"/>
    <property type="evidence" value="ECO:0007669"/>
    <property type="project" value="UniProtKB-KW"/>
</dbReference>
<keyword evidence="7" id="KW-0812">Transmembrane</keyword>
<dbReference type="Proteomes" id="UP000587991">
    <property type="component" value="Unassembled WGS sequence"/>
</dbReference>
<keyword evidence="6 8" id="KW-0012">Acyltransferase</keyword>